<feature type="transmembrane region" description="Helical" evidence="1">
    <location>
        <begin position="21"/>
        <end position="43"/>
    </location>
</feature>
<sequence>MYFQREQWERRFQLSYNRGCMRTDVLHSLCISAFALSAIYRLHATPGDVALAVTPLLACVPLVLVLTAAWPALYVRHRQPIAAALKVWTAFVASLLPHRHSGILAVAYASNAAEGSPLAMVARAGVGLTAQLVMHALGLQTTGAWLIFSQGFVVAAAMRSTTLCCGSYLADALHQVLSTHGGGWAASLLASTDQSRLCLAYASGMQIGVGYVGVVLVGLLAEWRQRMAFAAKHQLPPPAMIDLFALNGTLLSMLFFVWRVALAEALRLPGSSTCDAAGSVCAARP</sequence>
<dbReference type="AlphaFoldDB" id="A0A2P6V2Z6"/>
<organism evidence="2 3">
    <name type="scientific">Micractinium conductrix</name>
    <dbReference type="NCBI Taxonomy" id="554055"/>
    <lineage>
        <taxon>Eukaryota</taxon>
        <taxon>Viridiplantae</taxon>
        <taxon>Chlorophyta</taxon>
        <taxon>core chlorophytes</taxon>
        <taxon>Trebouxiophyceae</taxon>
        <taxon>Chlorellales</taxon>
        <taxon>Chlorellaceae</taxon>
        <taxon>Chlorella clade</taxon>
        <taxon>Micractinium</taxon>
    </lineage>
</organism>
<comment type="caution">
    <text evidence="2">The sequence shown here is derived from an EMBL/GenBank/DDBJ whole genome shotgun (WGS) entry which is preliminary data.</text>
</comment>
<feature type="transmembrane region" description="Helical" evidence="1">
    <location>
        <begin position="198"/>
        <end position="221"/>
    </location>
</feature>
<dbReference type="EMBL" id="LHPF02000037">
    <property type="protein sequence ID" value="PSC68463.1"/>
    <property type="molecule type" value="Genomic_DNA"/>
</dbReference>
<keyword evidence="1" id="KW-0472">Membrane</keyword>
<evidence type="ECO:0000256" key="1">
    <source>
        <dbReference type="SAM" id="Phobius"/>
    </source>
</evidence>
<reference evidence="2 3" key="1">
    <citation type="journal article" date="2018" name="Plant J.">
        <title>Genome sequences of Chlorella sorokiniana UTEX 1602 and Micractinium conductrix SAG 241.80: implications to maltose excretion by a green alga.</title>
        <authorList>
            <person name="Arriola M.B."/>
            <person name="Velmurugan N."/>
            <person name="Zhang Y."/>
            <person name="Plunkett M.H."/>
            <person name="Hondzo H."/>
            <person name="Barney B.M."/>
        </authorList>
    </citation>
    <scope>NUCLEOTIDE SEQUENCE [LARGE SCALE GENOMIC DNA]</scope>
    <source>
        <strain evidence="2 3">SAG 241.80</strain>
    </source>
</reference>
<proteinExistence type="predicted"/>
<evidence type="ECO:0000313" key="3">
    <source>
        <dbReference type="Proteomes" id="UP000239649"/>
    </source>
</evidence>
<accession>A0A2P6V2Z6</accession>
<name>A0A2P6V2Z6_9CHLO</name>
<dbReference type="Proteomes" id="UP000239649">
    <property type="component" value="Unassembled WGS sequence"/>
</dbReference>
<protein>
    <submittedName>
        <fullName evidence="2">Peptidase S15</fullName>
    </submittedName>
</protein>
<keyword evidence="3" id="KW-1185">Reference proteome</keyword>
<feature type="transmembrane region" description="Helical" evidence="1">
    <location>
        <begin position="49"/>
        <end position="70"/>
    </location>
</feature>
<evidence type="ECO:0000313" key="2">
    <source>
        <dbReference type="EMBL" id="PSC68463.1"/>
    </source>
</evidence>
<keyword evidence="1" id="KW-1133">Transmembrane helix</keyword>
<gene>
    <name evidence="2" type="ORF">C2E20_7938</name>
</gene>
<feature type="transmembrane region" description="Helical" evidence="1">
    <location>
        <begin position="241"/>
        <end position="262"/>
    </location>
</feature>
<keyword evidence="1" id="KW-0812">Transmembrane</keyword>